<dbReference type="InterPro" id="IPR051258">
    <property type="entry name" value="Diverse_Substrate_Transporter"/>
</dbReference>
<evidence type="ECO:0000256" key="4">
    <source>
        <dbReference type="ARBA" id="ARBA00022692"/>
    </source>
</evidence>
<feature type="domain" description="EamA" evidence="8">
    <location>
        <begin position="9"/>
        <end position="147"/>
    </location>
</feature>
<dbReference type="InterPro" id="IPR037185">
    <property type="entry name" value="EmrE-like"/>
</dbReference>
<feature type="transmembrane region" description="Helical" evidence="7">
    <location>
        <begin position="272"/>
        <end position="289"/>
    </location>
</feature>
<comment type="subcellular location">
    <subcellularLocation>
        <location evidence="1">Cell membrane</location>
        <topology evidence="1">Multi-pass membrane protein</topology>
    </subcellularLocation>
</comment>
<keyword evidence="6 7" id="KW-0472">Membrane</keyword>
<evidence type="ECO:0000256" key="3">
    <source>
        <dbReference type="ARBA" id="ARBA00022475"/>
    </source>
</evidence>
<feature type="transmembrane region" description="Helical" evidence="7">
    <location>
        <begin position="193"/>
        <end position="211"/>
    </location>
</feature>
<accession>A0ABQ5N277</accession>
<evidence type="ECO:0000313" key="10">
    <source>
        <dbReference type="Proteomes" id="UP001208567"/>
    </source>
</evidence>
<evidence type="ECO:0000256" key="2">
    <source>
        <dbReference type="ARBA" id="ARBA00007362"/>
    </source>
</evidence>
<dbReference type="PANTHER" id="PTHR42920">
    <property type="entry name" value="OS03G0707200 PROTEIN-RELATED"/>
    <property type="match status" value="1"/>
</dbReference>
<feature type="transmembrane region" description="Helical" evidence="7">
    <location>
        <begin position="77"/>
        <end position="97"/>
    </location>
</feature>
<evidence type="ECO:0000256" key="7">
    <source>
        <dbReference type="SAM" id="Phobius"/>
    </source>
</evidence>
<feature type="transmembrane region" description="Helical" evidence="7">
    <location>
        <begin position="103"/>
        <end position="124"/>
    </location>
</feature>
<feature type="transmembrane region" description="Helical" evidence="7">
    <location>
        <begin position="36"/>
        <end position="56"/>
    </location>
</feature>
<dbReference type="EMBL" id="BRXR01000001">
    <property type="protein sequence ID" value="GLC29271.1"/>
    <property type="molecule type" value="Genomic_DNA"/>
</dbReference>
<evidence type="ECO:0000313" key="9">
    <source>
        <dbReference type="EMBL" id="GLC29271.1"/>
    </source>
</evidence>
<keyword evidence="5 7" id="KW-1133">Transmembrane helix</keyword>
<gene>
    <name evidence="9" type="ORF">bsdE14_06810</name>
</gene>
<dbReference type="InterPro" id="IPR000620">
    <property type="entry name" value="EamA_dom"/>
</dbReference>
<evidence type="ECO:0000259" key="8">
    <source>
        <dbReference type="Pfam" id="PF00892"/>
    </source>
</evidence>
<feature type="transmembrane region" description="Helical" evidence="7">
    <location>
        <begin position="154"/>
        <end position="172"/>
    </location>
</feature>
<dbReference type="PANTHER" id="PTHR42920:SF11">
    <property type="entry name" value="INNER MEMBRANE PROTEIN YTFF"/>
    <property type="match status" value="1"/>
</dbReference>
<reference evidence="9 10" key="1">
    <citation type="journal article" date="2024" name="Int. J. Syst. Evol. Microbiol.">
        <title>Clostridium omnivorum sp. nov., isolated from anoxic soil under the treatment of reductive soil disinfestation.</title>
        <authorList>
            <person name="Ueki A."/>
            <person name="Tonouchi A."/>
            <person name="Kaku N."/>
            <person name="Honma S."/>
            <person name="Ueki K."/>
        </authorList>
    </citation>
    <scope>NUCLEOTIDE SEQUENCE [LARGE SCALE GENOMIC DNA]</scope>
    <source>
        <strain evidence="9 10">E14</strain>
    </source>
</reference>
<dbReference type="Proteomes" id="UP001208567">
    <property type="component" value="Unassembled WGS sequence"/>
</dbReference>
<protein>
    <submittedName>
        <fullName evidence="9">Membrane protein</fullName>
    </submittedName>
</protein>
<comment type="similarity">
    <text evidence="2">Belongs to the EamA transporter family.</text>
</comment>
<feature type="transmembrane region" description="Helical" evidence="7">
    <location>
        <begin position="217"/>
        <end position="237"/>
    </location>
</feature>
<evidence type="ECO:0000256" key="5">
    <source>
        <dbReference type="ARBA" id="ARBA00022989"/>
    </source>
</evidence>
<dbReference type="Pfam" id="PF00892">
    <property type="entry name" value="EamA"/>
    <property type="match status" value="2"/>
</dbReference>
<dbReference type="SUPFAM" id="SSF103481">
    <property type="entry name" value="Multidrug resistance efflux transporter EmrE"/>
    <property type="match status" value="2"/>
</dbReference>
<comment type="caution">
    <text evidence="9">The sequence shown here is derived from an EMBL/GenBank/DDBJ whole genome shotgun (WGS) entry which is preliminary data.</text>
</comment>
<feature type="domain" description="EamA" evidence="8">
    <location>
        <begin position="158"/>
        <end position="289"/>
    </location>
</feature>
<proteinExistence type="inferred from homology"/>
<dbReference type="RefSeq" id="WP_264848558.1">
    <property type="nucleotide sequence ID" value="NZ_BRXR01000001.1"/>
</dbReference>
<name>A0ABQ5N277_9CLOT</name>
<keyword evidence="3" id="KW-1003">Cell membrane</keyword>
<evidence type="ECO:0000256" key="6">
    <source>
        <dbReference type="ARBA" id="ARBA00023136"/>
    </source>
</evidence>
<organism evidence="9 10">
    <name type="scientific">Clostridium omnivorum</name>
    <dbReference type="NCBI Taxonomy" id="1604902"/>
    <lineage>
        <taxon>Bacteria</taxon>
        <taxon>Bacillati</taxon>
        <taxon>Bacillota</taxon>
        <taxon>Clostridia</taxon>
        <taxon>Eubacteriales</taxon>
        <taxon>Clostridiaceae</taxon>
        <taxon>Clostridium</taxon>
    </lineage>
</organism>
<feature type="transmembrane region" description="Helical" evidence="7">
    <location>
        <begin position="131"/>
        <end position="148"/>
    </location>
</feature>
<keyword evidence="4 7" id="KW-0812">Transmembrane</keyword>
<sequence>MNKAKAYSMIQALLAAALFGASAPLSKILLGHIEPIPLAAFLYLGSGVGMILYRLAIKIIKKNKDNEAPLIKKDYPWLLGAVIFGGVIAPIILMYSLKITPASTAALLLNFESIATTIIAAGVFKEAIGKRSLMAILFITAASIILSWDFSNQWGLSIGTLGILAACICWGIDNNFTRNISSKNPFTIVTIKGFGAGFFSLILTLITGSMFPSIETVVKAMLLGCFSYGFSIVLFVLAMRNLGSARTSALFGTSPFIGVILAFILLREIPTVMFLVSLPIMIFGTVLLLKEEHCHKHIHEATIHEHRHCHEDNHHDHVHLPGEIPANGYHSHVHEHKEIEHEHQHMPDIHHRHTH</sequence>
<evidence type="ECO:0000256" key="1">
    <source>
        <dbReference type="ARBA" id="ARBA00004651"/>
    </source>
</evidence>
<keyword evidence="10" id="KW-1185">Reference proteome</keyword>
<feature type="transmembrane region" description="Helical" evidence="7">
    <location>
        <begin position="249"/>
        <end position="266"/>
    </location>
</feature>